<keyword evidence="4" id="KW-1185">Reference proteome</keyword>
<evidence type="ECO:0000259" key="2">
    <source>
        <dbReference type="PROSITE" id="PS51464"/>
    </source>
</evidence>
<dbReference type="AlphaFoldDB" id="A0A7W5JZ03"/>
<dbReference type="InterPro" id="IPR046348">
    <property type="entry name" value="SIS_dom_sf"/>
</dbReference>
<evidence type="ECO:0000256" key="1">
    <source>
        <dbReference type="SAM" id="MobiDB-lite"/>
    </source>
</evidence>
<reference evidence="3 4" key="1">
    <citation type="submission" date="2020-08" db="EMBL/GenBank/DDBJ databases">
        <title>Sequencing the genomes of 1000 actinobacteria strains.</title>
        <authorList>
            <person name="Klenk H.-P."/>
        </authorList>
    </citation>
    <scope>NUCLEOTIDE SEQUENCE [LARGE SCALE GENOMIC DNA]</scope>
    <source>
        <strain evidence="3 4">DSM 11053</strain>
    </source>
</reference>
<evidence type="ECO:0000313" key="4">
    <source>
        <dbReference type="Proteomes" id="UP000565572"/>
    </source>
</evidence>
<dbReference type="GO" id="GO:1901135">
    <property type="term" value="P:carbohydrate derivative metabolic process"/>
    <property type="evidence" value="ECO:0007669"/>
    <property type="project" value="InterPro"/>
</dbReference>
<dbReference type="EMBL" id="JACHZG010000007">
    <property type="protein sequence ID" value="MBB3328932.1"/>
    <property type="molecule type" value="Genomic_DNA"/>
</dbReference>
<dbReference type="Gene3D" id="3.40.50.10490">
    <property type="entry name" value="Glucose-6-phosphate isomerase like protein, domain 1"/>
    <property type="match status" value="1"/>
</dbReference>
<dbReference type="PROSITE" id="PS51464">
    <property type="entry name" value="SIS"/>
    <property type="match status" value="1"/>
</dbReference>
<dbReference type="RefSeq" id="WP_332836991.1">
    <property type="nucleotide sequence ID" value="NZ_JACHZG010000007.1"/>
</dbReference>
<evidence type="ECO:0000313" key="3">
    <source>
        <dbReference type="EMBL" id="MBB3328932.1"/>
    </source>
</evidence>
<dbReference type="InterPro" id="IPR001347">
    <property type="entry name" value="SIS_dom"/>
</dbReference>
<dbReference type="Proteomes" id="UP000565572">
    <property type="component" value="Unassembled WGS sequence"/>
</dbReference>
<sequence length="277" mass="28614">MTDLRPTTGAAGPKTDPNTDARNAMDFSQAVHDFSTQVSTRLDQITALAANGGLDAAVELMTTTIESGGVIHAFGTGHSEAFAMEIAGRAGGLIPTNKIALRDLVLRGTLGADQLGGSSLERNPDNVTELWELSGIQPGDLLMIASNSGVNGSIVGLALLAKEHGIPLVVVTSLEHTMAVPLKHPSGKRLSDVGDVVIDNLAPYGDATLELSGGVPVGAVSSITAAYIAQLLTIGVSERISADGRRPPLYLSANIPGGDEHNSALEQLYAGRIHRGT</sequence>
<accession>A0A7W5JZ03</accession>
<protein>
    <submittedName>
        <fullName evidence="3">Putative phosphosugar-binding protein</fullName>
    </submittedName>
</protein>
<gene>
    <name evidence="3" type="ORF">FHX39_003929</name>
</gene>
<dbReference type="SUPFAM" id="SSF53697">
    <property type="entry name" value="SIS domain"/>
    <property type="match status" value="1"/>
</dbReference>
<dbReference type="Pfam" id="PF13580">
    <property type="entry name" value="SIS_2"/>
    <property type="match status" value="1"/>
</dbReference>
<organism evidence="3 4">
    <name type="scientific">Microlunatus antarcticus</name>
    <dbReference type="NCBI Taxonomy" id="53388"/>
    <lineage>
        <taxon>Bacteria</taxon>
        <taxon>Bacillati</taxon>
        <taxon>Actinomycetota</taxon>
        <taxon>Actinomycetes</taxon>
        <taxon>Propionibacteriales</taxon>
        <taxon>Propionibacteriaceae</taxon>
        <taxon>Microlunatus</taxon>
    </lineage>
</organism>
<comment type="caution">
    <text evidence="3">The sequence shown here is derived from an EMBL/GenBank/DDBJ whole genome shotgun (WGS) entry which is preliminary data.</text>
</comment>
<name>A0A7W5JZ03_9ACTN</name>
<feature type="domain" description="SIS" evidence="2">
    <location>
        <begin position="61"/>
        <end position="241"/>
    </location>
</feature>
<proteinExistence type="predicted"/>
<dbReference type="GO" id="GO:0097367">
    <property type="term" value="F:carbohydrate derivative binding"/>
    <property type="evidence" value="ECO:0007669"/>
    <property type="project" value="InterPro"/>
</dbReference>
<feature type="region of interest" description="Disordered" evidence="1">
    <location>
        <begin position="1"/>
        <end position="22"/>
    </location>
</feature>
<dbReference type="NCBIfam" id="NF002805">
    <property type="entry name" value="PRK02947.1"/>
    <property type="match status" value="1"/>
</dbReference>